<dbReference type="Pfam" id="PF13360">
    <property type="entry name" value="PQQ_2"/>
    <property type="match status" value="2"/>
</dbReference>
<evidence type="ECO:0000259" key="1">
    <source>
        <dbReference type="Pfam" id="PF13360"/>
    </source>
</evidence>
<dbReference type="InterPro" id="IPR011047">
    <property type="entry name" value="Quinoprotein_ADH-like_sf"/>
</dbReference>
<dbReference type="PANTHER" id="PTHR34512:SF30">
    <property type="entry name" value="OUTER MEMBRANE PROTEIN ASSEMBLY FACTOR BAMB"/>
    <property type="match status" value="1"/>
</dbReference>
<dbReference type="InterPro" id="IPR015943">
    <property type="entry name" value="WD40/YVTN_repeat-like_dom_sf"/>
</dbReference>
<name>A0A5M6DFJ0_9BACT</name>
<accession>A0A5M6DFJ0</accession>
<dbReference type="SUPFAM" id="SSF50998">
    <property type="entry name" value="Quinoprotein alcohol dehydrogenase-like"/>
    <property type="match status" value="1"/>
</dbReference>
<dbReference type="Proteomes" id="UP000324479">
    <property type="component" value="Unassembled WGS sequence"/>
</dbReference>
<dbReference type="PANTHER" id="PTHR34512">
    <property type="entry name" value="CELL SURFACE PROTEIN"/>
    <property type="match status" value="1"/>
</dbReference>
<dbReference type="SMART" id="SM00564">
    <property type="entry name" value="PQQ"/>
    <property type="match status" value="4"/>
</dbReference>
<feature type="domain" description="Pyrrolo-quinoline quinone repeat" evidence="1">
    <location>
        <begin position="103"/>
        <end position="222"/>
    </location>
</feature>
<organism evidence="2 3">
    <name type="scientific">Roseiconus nitratireducens</name>
    <dbReference type="NCBI Taxonomy" id="2605748"/>
    <lineage>
        <taxon>Bacteria</taxon>
        <taxon>Pseudomonadati</taxon>
        <taxon>Planctomycetota</taxon>
        <taxon>Planctomycetia</taxon>
        <taxon>Pirellulales</taxon>
        <taxon>Pirellulaceae</taxon>
        <taxon>Roseiconus</taxon>
    </lineage>
</organism>
<feature type="domain" description="Pyrrolo-quinoline quinone repeat" evidence="1">
    <location>
        <begin position="248"/>
        <end position="443"/>
    </location>
</feature>
<dbReference type="InterPro" id="IPR018391">
    <property type="entry name" value="PQQ_b-propeller_rpt"/>
</dbReference>
<proteinExistence type="predicted"/>
<dbReference type="AlphaFoldDB" id="A0A5M6DFJ0"/>
<evidence type="ECO:0000313" key="3">
    <source>
        <dbReference type="Proteomes" id="UP000324479"/>
    </source>
</evidence>
<sequence>MRPFKNRPFAHIVVLCLAWGCWSGASRGEDWVQWMGNQRDNVLRDVAQLEDLPSQPEVAWRSELDGGYAGPAVGGGRVFVTDYVTSNDVSVANFERNEFSGIERVLCFDQASGKLQWKHEYPVKYTVSYPAGPRCTPTIDDDRVYTLGTEGDLFCFRVTDGSVVWSRNLREDFNTKAALWGYASHPLIDGDRLICVVGGEGSHMVAFDKKTGDEIWRQGTAPEQGYVPPTIIEAGGVRQLISGRPDAIASLDPETGKTYWSVPYEATNGSIIMSPVTVDVDGTKYLYIGGYDKKNLLLKLDPDKPAATWVWQDEVKQGISPVNVQPLVVDGIIYGLDQKGTLMAVEIPSGDRLWETSQPLAERPLGTGTAFIVRIDSTDRFLMFTEMGDLVLGQMDRSGFKELDRANVIQPTGTAFGRKVVWSAPAYADGKMFVRNDKEIVCVRLTP</sequence>
<evidence type="ECO:0000313" key="2">
    <source>
        <dbReference type="EMBL" id="KAA5545176.1"/>
    </source>
</evidence>
<reference evidence="2 3" key="1">
    <citation type="submission" date="2019-08" db="EMBL/GenBank/DDBJ databases">
        <authorList>
            <person name="Dhanesh K."/>
            <person name="Kumar G."/>
            <person name="Sasikala C."/>
            <person name="Venkata Ramana C."/>
        </authorList>
    </citation>
    <scope>NUCLEOTIDE SEQUENCE [LARGE SCALE GENOMIC DNA]</scope>
    <source>
        <strain evidence="2 3">JC645</strain>
    </source>
</reference>
<protein>
    <submittedName>
        <fullName evidence="2">PQQ-binding-like beta-propeller repeat protein</fullName>
    </submittedName>
</protein>
<keyword evidence="3" id="KW-1185">Reference proteome</keyword>
<dbReference type="Gene3D" id="2.130.10.10">
    <property type="entry name" value="YVTN repeat-like/Quinoprotein amine dehydrogenase"/>
    <property type="match status" value="1"/>
</dbReference>
<comment type="caution">
    <text evidence="2">The sequence shown here is derived from an EMBL/GenBank/DDBJ whole genome shotgun (WGS) entry which is preliminary data.</text>
</comment>
<dbReference type="EMBL" id="VWOX01000003">
    <property type="protein sequence ID" value="KAA5545176.1"/>
    <property type="molecule type" value="Genomic_DNA"/>
</dbReference>
<dbReference type="InterPro" id="IPR002372">
    <property type="entry name" value="PQQ_rpt_dom"/>
</dbReference>
<gene>
    <name evidence="2" type="ORF">FYK55_05740</name>
</gene>